<dbReference type="Proteomes" id="UP000790833">
    <property type="component" value="Unassembled WGS sequence"/>
</dbReference>
<organism evidence="12 13">
    <name type="scientific">Scheffersomyces spartinae</name>
    <dbReference type="NCBI Taxonomy" id="45513"/>
    <lineage>
        <taxon>Eukaryota</taxon>
        <taxon>Fungi</taxon>
        <taxon>Dikarya</taxon>
        <taxon>Ascomycota</taxon>
        <taxon>Saccharomycotina</taxon>
        <taxon>Pichiomycetes</taxon>
        <taxon>Debaryomycetaceae</taxon>
        <taxon>Scheffersomyces</taxon>
    </lineage>
</organism>
<dbReference type="OrthoDB" id="408788at2759"/>
<feature type="binding site" evidence="10">
    <location>
        <position position="350"/>
    </location>
    <ligand>
        <name>S-adenosyl-L-methionine</name>
        <dbReference type="ChEBI" id="CHEBI:59789"/>
    </ligand>
</feature>
<evidence type="ECO:0000256" key="5">
    <source>
        <dbReference type="ARBA" id="ARBA00022691"/>
    </source>
</evidence>
<keyword evidence="4 10" id="KW-0808">Transferase</keyword>
<name>A0A9P7V687_9ASCO</name>
<keyword evidence="6 10" id="KW-0819">tRNA processing</keyword>
<evidence type="ECO:0000259" key="11">
    <source>
        <dbReference type="PROSITE" id="PS51684"/>
    </source>
</evidence>
<keyword evidence="5 10" id="KW-0949">S-adenosyl-L-methionine</keyword>
<comment type="subunit">
    <text evidence="10">Monomer.</text>
</comment>
<evidence type="ECO:0000256" key="4">
    <source>
        <dbReference type="ARBA" id="ARBA00022679"/>
    </source>
</evidence>
<keyword evidence="13" id="KW-1185">Reference proteome</keyword>
<sequence>MSKFAPPVNREMKVLDKLFFDKQVPLVVVKFTDSKHIASFNKRCKKDVLTVPYVKHIVYLENGIKGVLLRDDIDSVEGYQDKLNEDTVAAIKEYGAQVEPYQLKLTYDFWKADDILKAVIPEELQDELPTGFAQAGHLAHFNLKREFKPYGELIGQIILDKNPKVETVVDKLDSIDTKFRTFEMKVLAGRPDMMVEQQECGCKFKFDFSKVYWNSRLNTEHERLVKEFPAGEVVADVFAGVGPFAVPAGKKRALVLANDLNPESFKYLKENIELNKVGDVVKPFELDGREFIKKSPQLLLDWASKDQVIERSKVVKRRKLDPITNENITVKETSITRTTVPKYISQYVMNLPASALEFLNEFIGLYSQVEDTVKADSHFKLPIINVHCFEKYSRDEVPEPSMDQLERRVHKRICTIMEYPIAFEECHFHVVRYVAPTKPMFCVSFVLPEAVAFKKS</sequence>
<comment type="function">
    <text evidence="10">Specifically methylates the N1 position of guanosine-37 in various cytoplasmic and mitochondrial tRNAs. Methylation is not dependent on the nature of the nucleoside 5' of the target nucleoside. This is the first step in the biosynthesis of wybutosine (yW), a modified base adjacent to the anticodon of tRNAs and required for accurate decoding.</text>
</comment>
<dbReference type="PANTHER" id="PTHR23245:SF36">
    <property type="entry name" value="TRNA (GUANINE(37)-N1)-METHYLTRANSFERASE"/>
    <property type="match status" value="1"/>
</dbReference>
<dbReference type="Gene3D" id="3.30.300.110">
    <property type="entry name" value="Met-10+ protein-like domains"/>
    <property type="match status" value="1"/>
</dbReference>
<dbReference type="GO" id="GO:0002939">
    <property type="term" value="P:tRNA N1-guanine methylation"/>
    <property type="evidence" value="ECO:0007669"/>
    <property type="project" value="TreeGrafter"/>
</dbReference>
<proteinExistence type="inferred from homology"/>
<dbReference type="RefSeq" id="XP_043047542.1">
    <property type="nucleotide sequence ID" value="XM_043193355.1"/>
</dbReference>
<evidence type="ECO:0000256" key="6">
    <source>
        <dbReference type="ARBA" id="ARBA00022694"/>
    </source>
</evidence>
<dbReference type="InterPro" id="IPR056744">
    <property type="entry name" value="TRM5/TYW2-like_N"/>
</dbReference>
<evidence type="ECO:0000256" key="7">
    <source>
        <dbReference type="ARBA" id="ARBA00023128"/>
    </source>
</evidence>
<dbReference type="PROSITE" id="PS51684">
    <property type="entry name" value="SAM_MT_TRM5_TYW2"/>
    <property type="match status" value="1"/>
</dbReference>
<dbReference type="GO" id="GO:0005759">
    <property type="term" value="C:mitochondrial matrix"/>
    <property type="evidence" value="ECO:0007669"/>
    <property type="project" value="UniProtKB-SubCell"/>
</dbReference>
<comment type="similarity">
    <text evidence="1">Belongs to the class I-like SAM-binding methyltransferase superfamily. TRM5/TYW2 family.</text>
</comment>
<dbReference type="Gene3D" id="3.40.50.150">
    <property type="entry name" value="Vaccinia Virus protein VP39"/>
    <property type="match status" value="1"/>
</dbReference>
<dbReference type="FunFam" id="3.30.300.110:FF:000001">
    <property type="entry name" value="tRNA (guanine(37)-N1)-methyltransferase"/>
    <property type="match status" value="1"/>
</dbReference>
<dbReference type="InterPro" id="IPR056743">
    <property type="entry name" value="TRM5-TYW2-like_MTfase"/>
</dbReference>
<comment type="catalytic activity">
    <reaction evidence="9 10">
        <text>guanosine(37) in tRNA + S-adenosyl-L-methionine = N(1)-methylguanosine(37) in tRNA + S-adenosyl-L-homocysteine + H(+)</text>
        <dbReference type="Rhea" id="RHEA:36899"/>
        <dbReference type="Rhea" id="RHEA-COMP:10145"/>
        <dbReference type="Rhea" id="RHEA-COMP:10147"/>
        <dbReference type="ChEBI" id="CHEBI:15378"/>
        <dbReference type="ChEBI" id="CHEBI:57856"/>
        <dbReference type="ChEBI" id="CHEBI:59789"/>
        <dbReference type="ChEBI" id="CHEBI:73542"/>
        <dbReference type="ChEBI" id="CHEBI:74269"/>
        <dbReference type="EC" id="2.1.1.228"/>
    </reaction>
</comment>
<dbReference type="GO" id="GO:0070901">
    <property type="term" value="P:mitochondrial tRNA methylation"/>
    <property type="evidence" value="ECO:0007669"/>
    <property type="project" value="TreeGrafter"/>
</dbReference>
<dbReference type="GeneID" id="66115972"/>
<dbReference type="InterPro" id="IPR029063">
    <property type="entry name" value="SAM-dependent_MTases_sf"/>
</dbReference>
<feature type="binding site" evidence="10">
    <location>
        <position position="221"/>
    </location>
    <ligand>
        <name>S-adenosyl-L-methionine</name>
        <dbReference type="ChEBI" id="CHEBI:59789"/>
    </ligand>
</feature>
<reference evidence="12" key="1">
    <citation type="submission" date="2021-03" db="EMBL/GenBank/DDBJ databases">
        <authorList>
            <person name="Palmer J.M."/>
        </authorList>
    </citation>
    <scope>NUCLEOTIDE SEQUENCE</scope>
    <source>
        <strain evidence="12">ARV_011</strain>
    </source>
</reference>
<evidence type="ECO:0000256" key="9">
    <source>
        <dbReference type="ARBA" id="ARBA00047783"/>
    </source>
</evidence>
<keyword evidence="2 10" id="KW-0963">Cytoplasm</keyword>
<evidence type="ECO:0000256" key="3">
    <source>
        <dbReference type="ARBA" id="ARBA00022603"/>
    </source>
</evidence>
<dbReference type="EC" id="2.1.1.228" evidence="10"/>
<comment type="similarity">
    <text evidence="10">Belongs to the TRM5 / TYW2 family.</text>
</comment>
<evidence type="ECO:0000313" key="13">
    <source>
        <dbReference type="Proteomes" id="UP000790833"/>
    </source>
</evidence>
<feature type="binding site" evidence="10">
    <location>
        <begin position="259"/>
        <end position="260"/>
    </location>
    <ligand>
        <name>S-adenosyl-L-methionine</name>
        <dbReference type="ChEBI" id="CHEBI:59789"/>
    </ligand>
</feature>
<dbReference type="SUPFAM" id="SSF53335">
    <property type="entry name" value="S-adenosyl-L-methionine-dependent methyltransferases"/>
    <property type="match status" value="1"/>
</dbReference>
<evidence type="ECO:0000256" key="8">
    <source>
        <dbReference type="ARBA" id="ARBA00023242"/>
    </source>
</evidence>
<keyword evidence="8 10" id="KW-0539">Nucleus</keyword>
<dbReference type="InterPro" id="IPR025792">
    <property type="entry name" value="tRNA_Gua_MeTrfase_euk"/>
</dbReference>
<dbReference type="AlphaFoldDB" id="A0A9P7V687"/>
<protein>
    <recommendedName>
        <fullName evidence="10">tRNA (guanine(37)-N1)-methyltransferase</fullName>
        <ecNumber evidence="10">2.1.1.228</ecNumber>
    </recommendedName>
    <alternativeName>
        <fullName evidence="10">M1G-methyltransferase</fullName>
    </alternativeName>
    <alternativeName>
        <fullName evidence="10">tRNA [GM37] methyltransferase</fullName>
    </alternativeName>
    <alternativeName>
        <fullName evidence="10">tRNA methyltransferase 5</fullName>
    </alternativeName>
</protein>
<gene>
    <name evidence="10 12" type="primary">TRM5</name>
    <name evidence="12" type="ORF">KQ657_002598</name>
</gene>
<dbReference type="InterPro" id="IPR030382">
    <property type="entry name" value="MeTrfase_TRM5/TYW2"/>
</dbReference>
<evidence type="ECO:0000313" key="12">
    <source>
        <dbReference type="EMBL" id="KAG7191991.1"/>
    </source>
</evidence>
<keyword evidence="7 10" id="KW-0496">Mitochondrion</keyword>
<dbReference type="GO" id="GO:0052906">
    <property type="term" value="F:tRNA (guanine(37)-N1)-methyltransferase activity"/>
    <property type="evidence" value="ECO:0007669"/>
    <property type="project" value="UniProtKB-UniRule"/>
</dbReference>
<dbReference type="Pfam" id="PF02475">
    <property type="entry name" value="TRM5-TYW2_MTfase"/>
    <property type="match status" value="1"/>
</dbReference>
<feature type="binding site" evidence="10">
    <location>
        <begin position="287"/>
        <end position="288"/>
    </location>
    <ligand>
        <name>S-adenosyl-L-methionine</name>
        <dbReference type="ChEBI" id="CHEBI:59789"/>
    </ligand>
</feature>
<evidence type="ECO:0000256" key="1">
    <source>
        <dbReference type="ARBA" id="ARBA00009775"/>
    </source>
</evidence>
<dbReference type="GO" id="GO:0005634">
    <property type="term" value="C:nucleus"/>
    <property type="evidence" value="ECO:0007669"/>
    <property type="project" value="UniProtKB-SubCell"/>
</dbReference>
<evidence type="ECO:0000256" key="2">
    <source>
        <dbReference type="ARBA" id="ARBA00022490"/>
    </source>
</evidence>
<dbReference type="Pfam" id="PF25133">
    <property type="entry name" value="TYW2_N_2"/>
    <property type="match status" value="1"/>
</dbReference>
<keyword evidence="3 10" id="KW-0489">Methyltransferase</keyword>
<dbReference type="HAMAP" id="MF_03152">
    <property type="entry name" value="TRM5"/>
    <property type="match status" value="1"/>
</dbReference>
<comment type="caution">
    <text evidence="12">The sequence shown here is derived from an EMBL/GenBank/DDBJ whole genome shotgun (WGS) entry which is preliminary data.</text>
</comment>
<dbReference type="EMBL" id="JAHMUF010000021">
    <property type="protein sequence ID" value="KAG7191991.1"/>
    <property type="molecule type" value="Genomic_DNA"/>
</dbReference>
<dbReference type="PANTHER" id="PTHR23245">
    <property type="entry name" value="TRNA METHYLTRANSFERASE"/>
    <property type="match status" value="1"/>
</dbReference>
<evidence type="ECO:0000256" key="10">
    <source>
        <dbReference type="HAMAP-Rule" id="MF_03152"/>
    </source>
</evidence>
<accession>A0A9P7V687</accession>
<feature type="domain" description="SAM-dependent methyltransferase TRM5/TYW2-type" evidence="11">
    <location>
        <begin position="132"/>
        <end position="449"/>
    </location>
</feature>
<comment type="subcellular location">
    <subcellularLocation>
        <location evidence="10">Mitochondrion matrix</location>
    </subcellularLocation>
    <subcellularLocation>
        <location evidence="10">Nucleus</location>
    </subcellularLocation>
    <subcellularLocation>
        <location evidence="10">Cytoplasm</location>
    </subcellularLocation>
    <text evidence="10">Predominantly in the mitochondria and in the nucleus.</text>
</comment>